<evidence type="ECO:0000313" key="2">
    <source>
        <dbReference type="Proteomes" id="UP000199670"/>
    </source>
</evidence>
<organism evidence="1 2">
    <name type="scientific">Gilliamella bombicola</name>
    <dbReference type="NCBI Taxonomy" id="1798182"/>
    <lineage>
        <taxon>Bacteria</taxon>
        <taxon>Pseudomonadati</taxon>
        <taxon>Pseudomonadota</taxon>
        <taxon>Gammaproteobacteria</taxon>
        <taxon>Orbales</taxon>
        <taxon>Orbaceae</taxon>
        <taxon>Gilliamella</taxon>
    </lineage>
</organism>
<accession>A0A1C4A279</accession>
<gene>
    <name evidence="1" type="ORF">GA0061081_102209</name>
</gene>
<proteinExistence type="predicted"/>
<evidence type="ECO:0000313" key="1">
    <source>
        <dbReference type="EMBL" id="SCB88747.1"/>
    </source>
</evidence>
<reference evidence="2" key="1">
    <citation type="submission" date="2016-08" db="EMBL/GenBank/DDBJ databases">
        <authorList>
            <person name="Varghese N."/>
            <person name="Submissions Spin"/>
        </authorList>
    </citation>
    <scope>NUCLEOTIDE SEQUENCE [LARGE SCALE GENOMIC DNA]</scope>
    <source>
        <strain evidence="2">R-53248</strain>
    </source>
</reference>
<dbReference type="EMBL" id="FMAQ01000002">
    <property type="protein sequence ID" value="SCB88747.1"/>
    <property type="molecule type" value="Genomic_DNA"/>
</dbReference>
<protein>
    <submittedName>
        <fullName evidence="1">Uncharacterized protein</fullName>
    </submittedName>
</protein>
<name>A0A1C4A279_9GAMM</name>
<sequence length="57" mass="6435">MKDDESLVDIATELINIDPLPDDAEEQLKRLIEQASTSYGRYQLGCLAEALFVIRHS</sequence>
<dbReference type="STRING" id="1798182.GA0061081_102209"/>
<dbReference type="Proteomes" id="UP000199670">
    <property type="component" value="Unassembled WGS sequence"/>
</dbReference>
<keyword evidence="2" id="KW-1185">Reference proteome</keyword>
<dbReference type="AlphaFoldDB" id="A0A1C4A279"/>
<dbReference type="RefSeq" id="WP_167349284.1">
    <property type="nucleotide sequence ID" value="NZ_FMAQ01000002.1"/>
</dbReference>